<evidence type="ECO:0000313" key="3">
    <source>
        <dbReference type="Proteomes" id="UP000694393"/>
    </source>
</evidence>
<reference evidence="2" key="1">
    <citation type="submission" date="2025-08" db="UniProtKB">
        <authorList>
            <consortium name="Ensembl"/>
        </authorList>
    </citation>
    <scope>IDENTIFICATION</scope>
</reference>
<dbReference type="Proteomes" id="UP000694393">
    <property type="component" value="Unplaced"/>
</dbReference>
<name>A0A8C8REX0_9SAUR</name>
<feature type="transmembrane region" description="Helical" evidence="1">
    <location>
        <begin position="6"/>
        <end position="24"/>
    </location>
</feature>
<keyword evidence="1" id="KW-1133">Transmembrane helix</keyword>
<proteinExistence type="predicted"/>
<organism evidence="2 3">
    <name type="scientific">Pelusios castaneus</name>
    <name type="common">West African mud turtle</name>
    <dbReference type="NCBI Taxonomy" id="367368"/>
    <lineage>
        <taxon>Eukaryota</taxon>
        <taxon>Metazoa</taxon>
        <taxon>Chordata</taxon>
        <taxon>Craniata</taxon>
        <taxon>Vertebrata</taxon>
        <taxon>Euteleostomi</taxon>
        <taxon>Archelosauria</taxon>
        <taxon>Testudinata</taxon>
        <taxon>Testudines</taxon>
        <taxon>Pleurodira</taxon>
        <taxon>Pelomedusidae</taxon>
        <taxon>Pelusios</taxon>
    </lineage>
</organism>
<evidence type="ECO:0000313" key="2">
    <source>
        <dbReference type="Ensembl" id="ENSPCEP00000004280.1"/>
    </source>
</evidence>
<keyword evidence="3" id="KW-1185">Reference proteome</keyword>
<dbReference type="Ensembl" id="ENSPCET00000004416.1">
    <property type="protein sequence ID" value="ENSPCEP00000004280.1"/>
    <property type="gene ID" value="ENSPCEG00000003452.1"/>
</dbReference>
<accession>A0A8C8REX0</accession>
<keyword evidence="1" id="KW-0812">Transmembrane</keyword>
<protein>
    <submittedName>
        <fullName evidence="2">Uncharacterized protein</fullName>
    </submittedName>
</protein>
<evidence type="ECO:0000256" key="1">
    <source>
        <dbReference type="SAM" id="Phobius"/>
    </source>
</evidence>
<dbReference type="AlphaFoldDB" id="A0A8C8REX0"/>
<sequence length="106" mass="11216">MDLLGAVTLFLVICVSCLVLLSTWRQMQGRGKMPPGPTPLPFIGNLLQVDIKDMLKSLMKVGGLFMGCPGAVQGLPGALPHEGLSGSHQQSLGVLTSFLRSVIDTL</sequence>
<keyword evidence="1" id="KW-0472">Membrane</keyword>
<reference evidence="2" key="2">
    <citation type="submission" date="2025-09" db="UniProtKB">
        <authorList>
            <consortium name="Ensembl"/>
        </authorList>
    </citation>
    <scope>IDENTIFICATION</scope>
</reference>